<dbReference type="Proteomes" id="UP000239322">
    <property type="component" value="Unassembled WGS sequence"/>
</dbReference>
<dbReference type="SUPFAM" id="SSF46689">
    <property type="entry name" value="Homeodomain-like"/>
    <property type="match status" value="1"/>
</dbReference>
<comment type="caution">
    <text evidence="7">The sequence shown here is derived from an EMBL/GenBank/DDBJ whole genome shotgun (WGS) entry which is preliminary data.</text>
</comment>
<sequence>MQSRSEHTRRRLVRAGAELFDRNGYAQATLGQIAASAGLTKGALYFHFASKDGLVEAIEERAQGRLRDFVRRQREQRIPPVQSLIDLTHLLARTLHEDPVVRASFRIAQESAGRQPPGADFHQPYLAEAQALLGRARAEGALRDPHLAEGARALLSATVCGIAVLSATGSGHVEPGPGITGLWDRLLPTLVPAGDLARYRTHPPEDVPDGSPTAPGALDAPTAHDVPGTPDTDPRAA</sequence>
<evidence type="ECO:0000256" key="3">
    <source>
        <dbReference type="ARBA" id="ARBA00023163"/>
    </source>
</evidence>
<dbReference type="OrthoDB" id="3237195at2"/>
<dbReference type="GO" id="GO:0003700">
    <property type="term" value="F:DNA-binding transcription factor activity"/>
    <property type="evidence" value="ECO:0007669"/>
    <property type="project" value="TreeGrafter"/>
</dbReference>
<name>A0A2S9PTU5_9ACTN</name>
<dbReference type="InterPro" id="IPR009057">
    <property type="entry name" value="Homeodomain-like_sf"/>
</dbReference>
<gene>
    <name evidence="7" type="ORF">C6N75_18300</name>
</gene>
<dbReference type="InterPro" id="IPR036271">
    <property type="entry name" value="Tet_transcr_reg_TetR-rel_C_sf"/>
</dbReference>
<evidence type="ECO:0000313" key="8">
    <source>
        <dbReference type="Proteomes" id="UP000239322"/>
    </source>
</evidence>
<dbReference type="InterPro" id="IPR047923">
    <property type="entry name" value="ArpA-like"/>
</dbReference>
<evidence type="ECO:0000256" key="2">
    <source>
        <dbReference type="ARBA" id="ARBA00023125"/>
    </source>
</evidence>
<keyword evidence="2 4" id="KW-0238">DNA-binding</keyword>
<dbReference type="InterPro" id="IPR023772">
    <property type="entry name" value="DNA-bd_HTH_TetR-type_CS"/>
</dbReference>
<dbReference type="Gene3D" id="1.10.357.10">
    <property type="entry name" value="Tetracycline Repressor, domain 2"/>
    <property type="match status" value="1"/>
</dbReference>
<dbReference type="RefSeq" id="WP_105869980.1">
    <property type="nucleotide sequence ID" value="NZ_PVLV01000275.1"/>
</dbReference>
<dbReference type="EMBL" id="PVLV01000275">
    <property type="protein sequence ID" value="PRH77825.1"/>
    <property type="molecule type" value="Genomic_DNA"/>
</dbReference>
<evidence type="ECO:0000256" key="1">
    <source>
        <dbReference type="ARBA" id="ARBA00023015"/>
    </source>
</evidence>
<dbReference type="SUPFAM" id="SSF48498">
    <property type="entry name" value="Tetracyclin repressor-like, C-terminal domain"/>
    <property type="match status" value="1"/>
</dbReference>
<organism evidence="7 8">
    <name type="scientific">Streptomyces solincola</name>
    <dbReference type="NCBI Taxonomy" id="2100817"/>
    <lineage>
        <taxon>Bacteria</taxon>
        <taxon>Bacillati</taxon>
        <taxon>Actinomycetota</taxon>
        <taxon>Actinomycetes</taxon>
        <taxon>Kitasatosporales</taxon>
        <taxon>Streptomycetaceae</taxon>
        <taxon>Streptomyces</taxon>
    </lineage>
</organism>
<dbReference type="PRINTS" id="PR00455">
    <property type="entry name" value="HTHTETR"/>
</dbReference>
<evidence type="ECO:0000256" key="5">
    <source>
        <dbReference type="SAM" id="MobiDB-lite"/>
    </source>
</evidence>
<dbReference type="PROSITE" id="PS50977">
    <property type="entry name" value="HTH_TETR_2"/>
    <property type="match status" value="1"/>
</dbReference>
<feature type="region of interest" description="Disordered" evidence="5">
    <location>
        <begin position="197"/>
        <end position="237"/>
    </location>
</feature>
<reference evidence="7 8" key="1">
    <citation type="submission" date="2018-03" db="EMBL/GenBank/DDBJ databases">
        <title>Novel Streptomyces sp. from soil.</title>
        <authorList>
            <person name="Tan G.Y.A."/>
            <person name="Lee Z.Y."/>
        </authorList>
    </citation>
    <scope>NUCLEOTIDE SEQUENCE [LARGE SCALE GENOMIC DNA]</scope>
    <source>
        <strain evidence="7 8">ST5x</strain>
    </source>
</reference>
<dbReference type="NCBIfam" id="NF041196">
    <property type="entry name" value="ScbR_bind_reg"/>
    <property type="match status" value="1"/>
</dbReference>
<dbReference type="PANTHER" id="PTHR30055:SF234">
    <property type="entry name" value="HTH-TYPE TRANSCRIPTIONAL REGULATOR BETI"/>
    <property type="match status" value="1"/>
</dbReference>
<keyword evidence="3" id="KW-0804">Transcription</keyword>
<evidence type="ECO:0000259" key="6">
    <source>
        <dbReference type="PROSITE" id="PS50977"/>
    </source>
</evidence>
<feature type="domain" description="HTH tetR-type" evidence="6">
    <location>
        <begin position="6"/>
        <end position="66"/>
    </location>
</feature>
<dbReference type="InterPro" id="IPR050109">
    <property type="entry name" value="HTH-type_TetR-like_transc_reg"/>
</dbReference>
<accession>A0A2S9PTU5</accession>
<evidence type="ECO:0000256" key="4">
    <source>
        <dbReference type="PROSITE-ProRule" id="PRU00335"/>
    </source>
</evidence>
<dbReference type="InterPro" id="IPR001647">
    <property type="entry name" value="HTH_TetR"/>
</dbReference>
<dbReference type="PROSITE" id="PS01081">
    <property type="entry name" value="HTH_TETR_1"/>
    <property type="match status" value="1"/>
</dbReference>
<keyword evidence="1" id="KW-0805">Transcription regulation</keyword>
<evidence type="ECO:0000313" key="7">
    <source>
        <dbReference type="EMBL" id="PRH77825.1"/>
    </source>
</evidence>
<dbReference type="PANTHER" id="PTHR30055">
    <property type="entry name" value="HTH-TYPE TRANSCRIPTIONAL REGULATOR RUTR"/>
    <property type="match status" value="1"/>
</dbReference>
<proteinExistence type="predicted"/>
<keyword evidence="8" id="KW-1185">Reference proteome</keyword>
<protein>
    <submittedName>
        <fullName evidence="7">TetR/AcrR family transcriptional regulator</fullName>
    </submittedName>
</protein>
<dbReference type="Pfam" id="PF00440">
    <property type="entry name" value="TetR_N"/>
    <property type="match status" value="1"/>
</dbReference>
<dbReference type="GO" id="GO:0000976">
    <property type="term" value="F:transcription cis-regulatory region binding"/>
    <property type="evidence" value="ECO:0007669"/>
    <property type="project" value="TreeGrafter"/>
</dbReference>
<feature type="DNA-binding region" description="H-T-H motif" evidence="4">
    <location>
        <begin position="29"/>
        <end position="48"/>
    </location>
</feature>
<dbReference type="AlphaFoldDB" id="A0A2S9PTU5"/>